<dbReference type="Proteomes" id="UP001165960">
    <property type="component" value="Unassembled WGS sequence"/>
</dbReference>
<protein>
    <submittedName>
        <fullName evidence="1">Translocase of the inner membrane</fullName>
    </submittedName>
</protein>
<comment type="caution">
    <text evidence="1">The sequence shown here is derived from an EMBL/GenBank/DDBJ whole genome shotgun (WGS) entry which is preliminary data.</text>
</comment>
<name>A0ACC2UN01_9FUNG</name>
<proteinExistence type="predicted"/>
<keyword evidence="2" id="KW-1185">Reference proteome</keyword>
<organism evidence="1 2">
    <name type="scientific">Entomophthora muscae</name>
    <dbReference type="NCBI Taxonomy" id="34485"/>
    <lineage>
        <taxon>Eukaryota</taxon>
        <taxon>Fungi</taxon>
        <taxon>Fungi incertae sedis</taxon>
        <taxon>Zoopagomycota</taxon>
        <taxon>Entomophthoromycotina</taxon>
        <taxon>Entomophthoromycetes</taxon>
        <taxon>Entomophthorales</taxon>
        <taxon>Entomophthoraceae</taxon>
        <taxon>Entomophthora</taxon>
    </lineage>
</organism>
<dbReference type="EMBL" id="QTSX02000113">
    <property type="protein sequence ID" value="KAJ9088495.1"/>
    <property type="molecule type" value="Genomic_DNA"/>
</dbReference>
<evidence type="ECO:0000313" key="1">
    <source>
        <dbReference type="EMBL" id="KAJ9088495.1"/>
    </source>
</evidence>
<accession>A0ACC2UN01</accession>
<evidence type="ECO:0000313" key="2">
    <source>
        <dbReference type="Proteomes" id="UP001165960"/>
    </source>
</evidence>
<gene>
    <name evidence="1" type="primary">TIM17_1</name>
    <name evidence="1" type="ORF">DSO57_1022494</name>
</gene>
<reference evidence="1" key="1">
    <citation type="submission" date="2022-04" db="EMBL/GenBank/DDBJ databases">
        <title>Genome of the entomopathogenic fungus Entomophthora muscae.</title>
        <authorList>
            <person name="Elya C."/>
            <person name="Lovett B.R."/>
            <person name="Lee E."/>
            <person name="Macias A.M."/>
            <person name="Hajek A.E."/>
            <person name="De Bivort B.L."/>
            <person name="Kasson M.T."/>
            <person name="De Fine Licht H.H."/>
            <person name="Stajich J.E."/>
        </authorList>
    </citation>
    <scope>NUCLEOTIDE SEQUENCE</scope>
    <source>
        <strain evidence="1">Berkeley</strain>
    </source>
</reference>
<sequence>MGRHSDPSRQPCPWVILSDLGGGFAIGAVLGGTWNFFKGAKNSPSGSRMTGAVSAVKARAPVLGGNFAVWGGLFSAYDCALTEARGKQDAWNSILSGALTGGSLAIRGGLAPCLFSAAFGGLFLAVIEGAGVAIGKMMQPPPPSMMESAPPSQTQE</sequence>